<protein>
    <recommendedName>
        <fullName evidence="6">Transcription antitermination protein NusB</fullName>
    </recommendedName>
    <alternativeName>
        <fullName evidence="6">Antitermination factor NusB</fullName>
    </alternativeName>
</protein>
<name>A0AAU8Q1A1_TREPG</name>
<dbReference type="HAMAP" id="MF_00073">
    <property type="entry name" value="NusB"/>
    <property type="match status" value="1"/>
</dbReference>
<dbReference type="KEGG" id="tpg:TPEGAU_1015"/>
<dbReference type="NCBIfam" id="TIGR01951">
    <property type="entry name" value="nusB"/>
    <property type="match status" value="1"/>
</dbReference>
<evidence type="ECO:0000313" key="8">
    <source>
        <dbReference type="EMBL" id="AEZ60294.1"/>
    </source>
</evidence>
<evidence type="ECO:0000259" key="7">
    <source>
        <dbReference type="Pfam" id="PF01029"/>
    </source>
</evidence>
<evidence type="ECO:0000256" key="5">
    <source>
        <dbReference type="ARBA" id="ARBA00023163"/>
    </source>
</evidence>
<reference evidence="9" key="1">
    <citation type="journal article" date="2012" name="PLoS Negl. Trop. Dis.">
        <title>Whole genome sequences of three Treponema pallidum ssp. pertenue strains: yaws and syphilis treponemes differ in less than 0.2% of the genome sequence.</title>
        <authorList>
            <person name="Cejkova D."/>
            <person name="Zobanikova M."/>
            <person name="Chen L."/>
            <person name="Pospisilova P."/>
            <person name="Strouhal M."/>
            <person name="Qin X."/>
            <person name="Mikalova L."/>
            <person name="Norris S.J."/>
            <person name="Muzny D.M."/>
            <person name="Gibbs R.A."/>
            <person name="Fulton L.L."/>
            <person name="Sodergren E."/>
            <person name="Weinstock G.M."/>
            <person name="Smajs D."/>
        </authorList>
    </citation>
    <scope>NUCLEOTIDE SEQUENCE [LARGE SCALE GENOMIC DNA]</scope>
    <source>
        <strain evidence="9">Gauthier</strain>
    </source>
</reference>
<evidence type="ECO:0000256" key="3">
    <source>
        <dbReference type="ARBA" id="ARBA00022884"/>
    </source>
</evidence>
<keyword evidence="3 6" id="KW-0694">RNA-binding</keyword>
<keyword evidence="5 6" id="KW-0804">Transcription</keyword>
<dbReference type="PANTHER" id="PTHR11078">
    <property type="entry name" value="N UTILIZATION SUBSTANCE PROTEIN B-RELATED"/>
    <property type="match status" value="1"/>
</dbReference>
<dbReference type="GO" id="GO:0031564">
    <property type="term" value="P:transcription antitermination"/>
    <property type="evidence" value="ECO:0007669"/>
    <property type="project" value="UniProtKB-KW"/>
</dbReference>
<keyword evidence="4 6" id="KW-0805">Transcription regulation</keyword>
<dbReference type="InterPro" id="IPR035926">
    <property type="entry name" value="NusB-like_sf"/>
</dbReference>
<proteinExistence type="inferred from homology"/>
<dbReference type="SMR" id="A0AAU8Q1A1"/>
<evidence type="ECO:0000256" key="6">
    <source>
        <dbReference type="HAMAP-Rule" id="MF_00073"/>
    </source>
</evidence>
<organism evidence="8 9">
    <name type="scientific">Treponema pallidum subsp. pertenue (strain Gauthier)</name>
    <dbReference type="NCBI Taxonomy" id="491080"/>
    <lineage>
        <taxon>Bacteria</taxon>
        <taxon>Pseudomonadati</taxon>
        <taxon>Spirochaetota</taxon>
        <taxon>Spirochaetia</taxon>
        <taxon>Spirochaetales</taxon>
        <taxon>Treponemataceae</taxon>
        <taxon>Treponema</taxon>
    </lineage>
</organism>
<keyword evidence="2 6" id="KW-0889">Transcription antitermination</keyword>
<evidence type="ECO:0000256" key="4">
    <source>
        <dbReference type="ARBA" id="ARBA00023015"/>
    </source>
</evidence>
<comment type="similarity">
    <text evidence="1 6">Belongs to the NusB family.</text>
</comment>
<comment type="function">
    <text evidence="6">Involved in transcription antitermination. Required for transcription of ribosomal RNA (rRNA) genes. Binds specifically to the boxA antiterminator sequence of the ribosomal RNA (rrn) operons.</text>
</comment>
<gene>
    <name evidence="6 8" type="primary">nusB</name>
    <name evidence="8" type="ordered locus">TPEGAU_1015</name>
</gene>
<evidence type="ECO:0000256" key="2">
    <source>
        <dbReference type="ARBA" id="ARBA00022814"/>
    </source>
</evidence>
<dbReference type="Proteomes" id="UP000008192">
    <property type="component" value="Chromosome"/>
</dbReference>
<evidence type="ECO:0000256" key="1">
    <source>
        <dbReference type="ARBA" id="ARBA00005952"/>
    </source>
</evidence>
<accession>A0AAU8Q1A1</accession>
<dbReference type="GO" id="GO:0003723">
    <property type="term" value="F:RNA binding"/>
    <property type="evidence" value="ECO:0007669"/>
    <property type="project" value="UniProtKB-UniRule"/>
</dbReference>
<dbReference type="CDD" id="cd00619">
    <property type="entry name" value="Terminator_NusB"/>
    <property type="match status" value="1"/>
</dbReference>
<evidence type="ECO:0000313" key="9">
    <source>
        <dbReference type="Proteomes" id="UP000008192"/>
    </source>
</evidence>
<dbReference type="GO" id="GO:0006353">
    <property type="term" value="P:DNA-templated transcription termination"/>
    <property type="evidence" value="ECO:0007669"/>
    <property type="project" value="UniProtKB-UniRule"/>
</dbReference>
<dbReference type="Pfam" id="PF01029">
    <property type="entry name" value="NusB"/>
    <property type="match status" value="1"/>
</dbReference>
<dbReference type="GO" id="GO:0005829">
    <property type="term" value="C:cytosol"/>
    <property type="evidence" value="ECO:0007669"/>
    <property type="project" value="TreeGrafter"/>
</dbReference>
<dbReference type="InterPro" id="IPR011605">
    <property type="entry name" value="NusB_fam"/>
</dbReference>
<dbReference type="GeneID" id="93876762"/>
<dbReference type="InterPro" id="IPR006027">
    <property type="entry name" value="NusB_RsmB_TIM44"/>
</dbReference>
<sequence length="141" mass="16014">MSEVFPKIGRRRARILAFQALFAWDAAGITPETLTQFTWLRRNPPPSTQDLGFSRLLFLGTLEHLREIDGCVSSRLEHWDFVRLNKVDKAILRLSAYSLLFQKDIPPVVVIHEAVSIARDFGTDDSFRFVNGVLDNIAKSA</sequence>
<dbReference type="SUPFAM" id="SSF48013">
    <property type="entry name" value="NusB-like"/>
    <property type="match status" value="1"/>
</dbReference>
<dbReference type="RefSeq" id="WP_010882459.1">
    <property type="nucleotide sequence ID" value="NC_016843.1"/>
</dbReference>
<dbReference type="AlphaFoldDB" id="A0AAU8Q1A1"/>
<dbReference type="EMBL" id="CP002376">
    <property type="protein sequence ID" value="AEZ60294.1"/>
    <property type="molecule type" value="Genomic_DNA"/>
</dbReference>
<dbReference type="Gene3D" id="1.10.940.10">
    <property type="entry name" value="NusB-like"/>
    <property type="match status" value="1"/>
</dbReference>
<feature type="domain" description="NusB/RsmB/TIM44" evidence="7">
    <location>
        <begin position="11"/>
        <end position="139"/>
    </location>
</feature>
<dbReference type="PANTHER" id="PTHR11078:SF3">
    <property type="entry name" value="ANTITERMINATION NUSB DOMAIN-CONTAINING PROTEIN"/>
    <property type="match status" value="1"/>
</dbReference>